<evidence type="ECO:0000313" key="4">
    <source>
        <dbReference type="Proteomes" id="UP000249061"/>
    </source>
</evidence>
<keyword evidence="1 2" id="KW-0732">Signal</keyword>
<dbReference type="Gene3D" id="2.130.10.130">
    <property type="entry name" value="Integrin alpha, N-terminal"/>
    <property type="match status" value="2"/>
</dbReference>
<evidence type="ECO:0000256" key="2">
    <source>
        <dbReference type="SAM" id="SignalP"/>
    </source>
</evidence>
<comment type="caution">
    <text evidence="3">The sequence shown here is derived from an EMBL/GenBank/DDBJ whole genome shotgun (WGS) entry which is preliminary data.</text>
</comment>
<dbReference type="InterPro" id="IPR028994">
    <property type="entry name" value="Integrin_alpha_N"/>
</dbReference>
<protein>
    <recommendedName>
        <fullName evidence="5">VCBS repeat-containing protein</fullName>
    </recommendedName>
</protein>
<dbReference type="InterPro" id="IPR013517">
    <property type="entry name" value="FG-GAP"/>
</dbReference>
<feature type="chain" id="PRO_5015970042" description="VCBS repeat-containing protein" evidence="2">
    <location>
        <begin position="38"/>
        <end position="494"/>
    </location>
</feature>
<dbReference type="Proteomes" id="UP000249061">
    <property type="component" value="Unassembled WGS sequence"/>
</dbReference>
<evidence type="ECO:0008006" key="5">
    <source>
        <dbReference type="Google" id="ProtNLM"/>
    </source>
</evidence>
<organism evidence="3 4">
    <name type="scientific">Archangium gephyra</name>
    <dbReference type="NCBI Taxonomy" id="48"/>
    <lineage>
        <taxon>Bacteria</taxon>
        <taxon>Pseudomonadati</taxon>
        <taxon>Myxococcota</taxon>
        <taxon>Myxococcia</taxon>
        <taxon>Myxococcales</taxon>
        <taxon>Cystobacterineae</taxon>
        <taxon>Archangiaceae</taxon>
        <taxon>Archangium</taxon>
    </lineage>
</organism>
<name>A0A2W5TS74_9BACT</name>
<dbReference type="AlphaFoldDB" id="A0A2W5TS74"/>
<dbReference type="EMBL" id="QFQP01000001">
    <property type="protein sequence ID" value="PZR18589.1"/>
    <property type="molecule type" value="Genomic_DNA"/>
</dbReference>
<gene>
    <name evidence="3" type="ORF">DI536_01530</name>
</gene>
<dbReference type="Pfam" id="PF13517">
    <property type="entry name" value="FG-GAP_3"/>
    <property type="match status" value="2"/>
</dbReference>
<sequence>MSAAEHEEQCGNVQPPCATIGAMLPLLLVLAATPNSAQLDAQEAVNDVLEARFGALCTAIKTSGGRVPSTFAKPPALLEPRHVRWVKTCSFRALSLSSGTKSKQAHVLWEIDGLAVDGERVTERGEAEATLRNDGAGWVFTGFTDTSREVVRRPRARFTEVDVGLTFPTARTGHLLLGGLAVRDFNSDDVLDVAATDGADVVVFTQRDGRFTPKVISRGHPRMWTSSVVAADFDADGDVDLVVTHHPGMVELFRNDGGEFTLNGVIGERGQWHSAVTGDLDGDGHLDLALLPYPLEGTPTNPLEAHNGFPLQLYRGDGALRFTRWLADVPFPKRWTLAAVVADVLNQGRPQLYVANDYGSNDLWRFENDGGATNVAASAGLVDPGNGMSADVADFDGDGRADVYVANMFSKAGTRVLAATRGLRPELMDRVKKFARGNTLYLARDGGFDEVAVATGVNRGLWAFGSVMTDVDSDGRLDVAVANGYLSHPNRRDS</sequence>
<evidence type="ECO:0000313" key="3">
    <source>
        <dbReference type="EMBL" id="PZR18589.1"/>
    </source>
</evidence>
<reference evidence="3 4" key="1">
    <citation type="submission" date="2017-08" db="EMBL/GenBank/DDBJ databases">
        <title>Infants hospitalized years apart are colonized by the same room-sourced microbial strains.</title>
        <authorList>
            <person name="Brooks B."/>
            <person name="Olm M.R."/>
            <person name="Firek B.A."/>
            <person name="Baker R."/>
            <person name="Thomas B.C."/>
            <person name="Morowitz M.J."/>
            <person name="Banfield J.F."/>
        </authorList>
    </citation>
    <scope>NUCLEOTIDE SEQUENCE [LARGE SCALE GENOMIC DNA]</scope>
    <source>
        <strain evidence="3">S2_003_000_R2_14</strain>
    </source>
</reference>
<proteinExistence type="predicted"/>
<dbReference type="PANTHER" id="PTHR46580:SF2">
    <property type="entry name" value="MAM DOMAIN-CONTAINING PROTEIN"/>
    <property type="match status" value="1"/>
</dbReference>
<feature type="signal peptide" evidence="2">
    <location>
        <begin position="1"/>
        <end position="37"/>
    </location>
</feature>
<accession>A0A2W5TS74</accession>
<dbReference type="SUPFAM" id="SSF69318">
    <property type="entry name" value="Integrin alpha N-terminal domain"/>
    <property type="match status" value="1"/>
</dbReference>
<dbReference type="PANTHER" id="PTHR46580">
    <property type="entry name" value="SENSOR KINASE-RELATED"/>
    <property type="match status" value="1"/>
</dbReference>
<evidence type="ECO:0000256" key="1">
    <source>
        <dbReference type="ARBA" id="ARBA00022729"/>
    </source>
</evidence>